<feature type="domain" description="Nitroreductase" evidence="5">
    <location>
        <begin position="66"/>
        <end position="145"/>
    </location>
</feature>
<evidence type="ECO:0000256" key="2">
    <source>
        <dbReference type="ARBA" id="ARBA00022643"/>
    </source>
</evidence>
<sequence length="167" mass="18145">MDPIMERRSVRTFTPEPVTQEELRQLLAAAMAAPSAVNQQPWEFYVVQNAAMRESLSHTSPYAGPAAKAPVCIVPCLRAQDLRAPEYALVDLSAATENLLVKACELGLGGVWLGVAPNQERSRAVAQVLGCPDTLAPFALVAVGHPADKRQPTGPSRFDESRIRWVQ</sequence>
<dbReference type="PANTHER" id="PTHR23026">
    <property type="entry name" value="NADPH NITROREDUCTASE"/>
    <property type="match status" value="1"/>
</dbReference>
<dbReference type="OrthoDB" id="3181400at2"/>
<evidence type="ECO:0000256" key="3">
    <source>
        <dbReference type="ARBA" id="ARBA00023002"/>
    </source>
</evidence>
<dbReference type="RefSeq" id="WP_136012235.1">
    <property type="nucleotide sequence ID" value="NZ_SRYE01000002.1"/>
</dbReference>
<dbReference type="InterPro" id="IPR000415">
    <property type="entry name" value="Nitroreductase-like"/>
</dbReference>
<dbReference type="GO" id="GO:0016491">
    <property type="term" value="F:oxidoreductase activity"/>
    <property type="evidence" value="ECO:0007669"/>
    <property type="project" value="UniProtKB-KW"/>
</dbReference>
<dbReference type="Gene3D" id="3.40.109.10">
    <property type="entry name" value="NADH Oxidase"/>
    <property type="match status" value="1"/>
</dbReference>
<dbReference type="AlphaFoldDB" id="A0A4S2F0U9"/>
<keyword evidence="1" id="KW-0285">Flavoprotein</keyword>
<reference evidence="6 7" key="1">
    <citation type="submission" date="2019-04" db="EMBL/GenBank/DDBJ databases">
        <title>Microbes associate with the intestines of laboratory mice.</title>
        <authorList>
            <person name="Navarre W."/>
            <person name="Wong E."/>
            <person name="Huang K."/>
            <person name="Tropini C."/>
            <person name="Ng K."/>
            <person name="Yu B."/>
        </authorList>
    </citation>
    <scope>NUCLEOTIDE SEQUENCE [LARGE SCALE GENOMIC DNA]</scope>
    <source>
        <strain evidence="6 7">NM07_P-09</strain>
    </source>
</reference>
<dbReference type="InterPro" id="IPR050627">
    <property type="entry name" value="Nitroreductase/BluB"/>
</dbReference>
<feature type="region of interest" description="Disordered" evidence="4">
    <location>
        <begin position="146"/>
        <end position="167"/>
    </location>
</feature>
<protein>
    <submittedName>
        <fullName evidence="6">Nitroreductase family protein</fullName>
    </submittedName>
</protein>
<accession>A0A4S2F0U9</accession>
<dbReference type="InterPro" id="IPR029479">
    <property type="entry name" value="Nitroreductase"/>
</dbReference>
<proteinExistence type="predicted"/>
<evidence type="ECO:0000259" key="5">
    <source>
        <dbReference type="Pfam" id="PF00881"/>
    </source>
</evidence>
<comment type="caution">
    <text evidence="6">The sequence shown here is derived from an EMBL/GenBank/DDBJ whole genome shotgun (WGS) entry which is preliminary data.</text>
</comment>
<evidence type="ECO:0000256" key="1">
    <source>
        <dbReference type="ARBA" id="ARBA00022630"/>
    </source>
</evidence>
<dbReference type="Proteomes" id="UP000310263">
    <property type="component" value="Unassembled WGS sequence"/>
</dbReference>
<name>A0A4S2F0U9_9ACTN</name>
<keyword evidence="7" id="KW-1185">Reference proteome</keyword>
<gene>
    <name evidence="6" type="ORF">E5334_03550</name>
</gene>
<evidence type="ECO:0000313" key="6">
    <source>
        <dbReference type="EMBL" id="TGY62506.1"/>
    </source>
</evidence>
<dbReference type="SUPFAM" id="SSF55469">
    <property type="entry name" value="FMN-dependent nitroreductase-like"/>
    <property type="match status" value="1"/>
</dbReference>
<evidence type="ECO:0000256" key="4">
    <source>
        <dbReference type="SAM" id="MobiDB-lite"/>
    </source>
</evidence>
<keyword evidence="3" id="KW-0560">Oxidoreductase</keyword>
<feature type="domain" description="Nitroreductase" evidence="5">
    <location>
        <begin position="4"/>
        <end position="56"/>
    </location>
</feature>
<evidence type="ECO:0000313" key="7">
    <source>
        <dbReference type="Proteomes" id="UP000310263"/>
    </source>
</evidence>
<dbReference type="Pfam" id="PF00881">
    <property type="entry name" value="Nitroreductase"/>
    <property type="match status" value="2"/>
</dbReference>
<keyword evidence="2" id="KW-0288">FMN</keyword>
<organism evidence="6 7">
    <name type="scientific">Muricaecibacterium torontonense</name>
    <dbReference type="NCBI Taxonomy" id="3032871"/>
    <lineage>
        <taxon>Bacteria</taxon>
        <taxon>Bacillati</taxon>
        <taxon>Actinomycetota</taxon>
        <taxon>Coriobacteriia</taxon>
        <taxon>Coriobacteriales</taxon>
        <taxon>Atopobiaceae</taxon>
        <taxon>Muricaecibacterium</taxon>
    </lineage>
</organism>
<dbReference type="PANTHER" id="PTHR23026:SF90">
    <property type="entry name" value="IODOTYROSINE DEIODINASE 1"/>
    <property type="match status" value="1"/>
</dbReference>
<dbReference type="EMBL" id="SRYE01000002">
    <property type="protein sequence ID" value="TGY62506.1"/>
    <property type="molecule type" value="Genomic_DNA"/>
</dbReference>